<name>A0A916WXC0_9MICO</name>
<dbReference type="InterPro" id="IPR029044">
    <property type="entry name" value="Nucleotide-diphossugar_trans"/>
</dbReference>
<dbReference type="AlphaFoldDB" id="A0A916WXC0"/>
<dbReference type="HAMAP" id="MF_02114">
    <property type="entry name" value="CofC"/>
    <property type="match status" value="1"/>
</dbReference>
<comment type="caution">
    <text evidence="7">The sequence shown here is derived from an EMBL/GenBank/DDBJ whole genome shotgun (WGS) entry which is preliminary data.</text>
</comment>
<comment type="pathway">
    <text evidence="5">Cofactor biosynthesis; coenzyme F420 biosynthesis.</text>
</comment>
<keyword evidence="2 5" id="KW-0548">Nucleotidyltransferase</keyword>
<dbReference type="GO" id="GO:0043814">
    <property type="term" value="F:phospholactate guanylyltransferase activity"/>
    <property type="evidence" value="ECO:0007669"/>
    <property type="project" value="InterPro"/>
</dbReference>
<keyword evidence="3 5" id="KW-0547">Nucleotide-binding</keyword>
<evidence type="ECO:0000313" key="7">
    <source>
        <dbReference type="EMBL" id="GGB39760.1"/>
    </source>
</evidence>
<evidence type="ECO:0000256" key="1">
    <source>
        <dbReference type="ARBA" id="ARBA00022679"/>
    </source>
</evidence>
<dbReference type="Pfam" id="PF12804">
    <property type="entry name" value="NTP_transf_3"/>
    <property type="match status" value="1"/>
</dbReference>
<dbReference type="EC" id="2.7.7.105" evidence="5"/>
<reference evidence="7" key="2">
    <citation type="submission" date="2020-09" db="EMBL/GenBank/DDBJ databases">
        <authorList>
            <person name="Sun Q."/>
            <person name="Zhou Y."/>
        </authorList>
    </citation>
    <scope>NUCLEOTIDE SEQUENCE</scope>
    <source>
        <strain evidence="7">CGMCC 1.15085</strain>
    </source>
</reference>
<dbReference type="SUPFAM" id="SSF53448">
    <property type="entry name" value="Nucleotide-diphospho-sugar transferases"/>
    <property type="match status" value="1"/>
</dbReference>
<dbReference type="PANTHER" id="PTHR40392:SF1">
    <property type="entry name" value="2-PHOSPHO-L-LACTATE GUANYLYLTRANSFERASE"/>
    <property type="match status" value="1"/>
</dbReference>
<keyword evidence="4 5" id="KW-0342">GTP-binding</keyword>
<evidence type="ECO:0000256" key="3">
    <source>
        <dbReference type="ARBA" id="ARBA00022741"/>
    </source>
</evidence>
<comment type="similarity">
    <text evidence="5">Belongs to the CofC family.</text>
</comment>
<feature type="binding site" evidence="5">
    <location>
        <position position="164"/>
    </location>
    <ligand>
        <name>phosphoenolpyruvate</name>
        <dbReference type="ChEBI" id="CHEBI:58702"/>
    </ligand>
</feature>
<evidence type="ECO:0000313" key="8">
    <source>
        <dbReference type="Proteomes" id="UP000636793"/>
    </source>
</evidence>
<evidence type="ECO:0000259" key="6">
    <source>
        <dbReference type="Pfam" id="PF12804"/>
    </source>
</evidence>
<keyword evidence="1 5" id="KW-0808">Transferase</keyword>
<evidence type="ECO:0000256" key="2">
    <source>
        <dbReference type="ARBA" id="ARBA00022695"/>
    </source>
</evidence>
<protein>
    <recommendedName>
        <fullName evidence="5">Phosphoenolpyruvate guanylyltransferase</fullName>
        <shortName evidence="5">PEP guanylyltransferase</shortName>
        <ecNumber evidence="5">2.7.7.105</ecNumber>
    </recommendedName>
</protein>
<dbReference type="NCBIfam" id="TIGR03552">
    <property type="entry name" value="F420_cofC"/>
    <property type="match status" value="1"/>
</dbReference>
<dbReference type="GO" id="GO:0005525">
    <property type="term" value="F:GTP binding"/>
    <property type="evidence" value="ECO:0007669"/>
    <property type="project" value="UniProtKB-KW"/>
</dbReference>
<dbReference type="InterPro" id="IPR002835">
    <property type="entry name" value="CofC"/>
</dbReference>
<dbReference type="EMBL" id="BMHI01000005">
    <property type="protein sequence ID" value="GGB39760.1"/>
    <property type="molecule type" value="Genomic_DNA"/>
</dbReference>
<dbReference type="GO" id="GO:0052645">
    <property type="term" value="P:F420-0 metabolic process"/>
    <property type="evidence" value="ECO:0007669"/>
    <property type="project" value="UniProtKB-UniRule"/>
</dbReference>
<dbReference type="PANTHER" id="PTHR40392">
    <property type="entry name" value="2-PHOSPHO-L-LACTATE GUANYLYLTRANSFERASE"/>
    <property type="match status" value="1"/>
</dbReference>
<comment type="function">
    <text evidence="5">Guanylyltransferase that catalyzes the activation of phosphoenolpyruvate (PEP) as enolpyruvoyl-2-diphospho-5'-guanosine, via the condensation of PEP with GTP. It is involved in the biosynthesis of coenzyme F420, a hydride carrier cofactor.</text>
</comment>
<feature type="binding site" evidence="5">
    <location>
        <position position="180"/>
    </location>
    <ligand>
        <name>phosphoenolpyruvate</name>
        <dbReference type="ChEBI" id="CHEBI:58702"/>
    </ligand>
</feature>
<feature type="domain" description="MobA-like NTP transferase" evidence="6">
    <location>
        <begin position="69"/>
        <end position="178"/>
    </location>
</feature>
<dbReference type="Gene3D" id="3.90.550.10">
    <property type="entry name" value="Spore Coat Polysaccharide Biosynthesis Protein SpsA, Chain A"/>
    <property type="match status" value="1"/>
</dbReference>
<dbReference type="InterPro" id="IPR025877">
    <property type="entry name" value="MobA-like_NTP_Trfase"/>
</dbReference>
<dbReference type="Proteomes" id="UP000636793">
    <property type="component" value="Unassembled WGS sequence"/>
</dbReference>
<evidence type="ECO:0000256" key="5">
    <source>
        <dbReference type="HAMAP-Rule" id="MF_02114"/>
    </source>
</evidence>
<keyword evidence="8" id="KW-1185">Reference proteome</keyword>
<accession>A0A916WXC0</accession>
<proteinExistence type="inferred from homology"/>
<gene>
    <name evidence="7" type="primary">cofC</name>
    <name evidence="5" type="synonym">fbiD</name>
    <name evidence="7" type="ORF">GCM10011492_33210</name>
</gene>
<organism evidence="7 8">
    <name type="scientific">Flexivirga endophytica</name>
    <dbReference type="NCBI Taxonomy" id="1849103"/>
    <lineage>
        <taxon>Bacteria</taxon>
        <taxon>Bacillati</taxon>
        <taxon>Actinomycetota</taxon>
        <taxon>Actinomycetes</taxon>
        <taxon>Micrococcales</taxon>
        <taxon>Dermacoccaceae</taxon>
        <taxon>Flexivirga</taxon>
    </lineage>
</organism>
<reference evidence="7" key="1">
    <citation type="journal article" date="2014" name="Int. J. Syst. Evol. Microbiol.">
        <title>Complete genome sequence of Corynebacterium casei LMG S-19264T (=DSM 44701T), isolated from a smear-ripened cheese.</title>
        <authorList>
            <consortium name="US DOE Joint Genome Institute (JGI-PGF)"/>
            <person name="Walter F."/>
            <person name="Albersmeier A."/>
            <person name="Kalinowski J."/>
            <person name="Ruckert C."/>
        </authorList>
    </citation>
    <scope>NUCLEOTIDE SEQUENCE</scope>
    <source>
        <strain evidence="7">CGMCC 1.15085</strain>
    </source>
</reference>
<comment type="catalytic activity">
    <reaction evidence="5">
        <text>phosphoenolpyruvate + GTP + H(+) = enolpyruvoyl-2-diphospho-5'-guanosine + diphosphate</text>
        <dbReference type="Rhea" id="RHEA:30519"/>
        <dbReference type="ChEBI" id="CHEBI:15378"/>
        <dbReference type="ChEBI" id="CHEBI:33019"/>
        <dbReference type="ChEBI" id="CHEBI:37565"/>
        <dbReference type="ChEBI" id="CHEBI:58702"/>
        <dbReference type="ChEBI" id="CHEBI:143701"/>
        <dbReference type="EC" id="2.7.7.105"/>
    </reaction>
</comment>
<sequence>MAASEVNRRDTHPGPSENIVHVKSAVTSTWQVIVPVKHSARGKSRLRPPDGVHRRDLALAFALDTLDTVLEVVPAGQVFVVTADPEIRLQLRGSGAALVDDPGRGLNAAVAAGIAAVTAGAPHSPTAVLLGDLPALTAAELTDGLAACAATEAAVVPDHEGTGTVLVTHHDAGRLVPRFGTGSAARHARSATTLHLDLPRLRTDVDNDESLGLARELGVGPWTRRLLEQP</sequence>
<evidence type="ECO:0000256" key="4">
    <source>
        <dbReference type="ARBA" id="ARBA00023134"/>
    </source>
</evidence>
<feature type="binding site" evidence="5">
    <location>
        <position position="183"/>
    </location>
    <ligand>
        <name>phosphoenolpyruvate</name>
        <dbReference type="ChEBI" id="CHEBI:58702"/>
    </ligand>
</feature>